<evidence type="ECO:0000313" key="3">
    <source>
        <dbReference type="Proteomes" id="UP001595478"/>
    </source>
</evidence>
<evidence type="ECO:0000313" key="2">
    <source>
        <dbReference type="EMBL" id="MFC3122591.1"/>
    </source>
</evidence>
<reference evidence="3" key="1">
    <citation type="journal article" date="2019" name="Int. J. Syst. Evol. Microbiol.">
        <title>The Global Catalogue of Microorganisms (GCM) 10K type strain sequencing project: providing services to taxonomists for standard genome sequencing and annotation.</title>
        <authorList>
            <consortium name="The Broad Institute Genomics Platform"/>
            <consortium name="The Broad Institute Genome Sequencing Center for Infectious Disease"/>
            <person name="Wu L."/>
            <person name="Ma J."/>
        </authorList>
    </citation>
    <scope>NUCLEOTIDE SEQUENCE [LARGE SCALE GENOMIC DNA]</scope>
    <source>
        <strain evidence="3">KCTC 52473</strain>
    </source>
</reference>
<dbReference type="EMBL" id="JBHRSW010000029">
    <property type="protein sequence ID" value="MFC3122591.1"/>
    <property type="molecule type" value="Genomic_DNA"/>
</dbReference>
<dbReference type="InterPro" id="IPR051910">
    <property type="entry name" value="ComF/GntX_DNA_util-trans"/>
</dbReference>
<comment type="similarity">
    <text evidence="1">Belongs to the ComF/GntX family.</text>
</comment>
<keyword evidence="3" id="KW-1185">Reference proteome</keyword>
<protein>
    <submittedName>
        <fullName evidence="2">ComF family protein</fullName>
    </submittedName>
</protein>
<organism evidence="2 3">
    <name type="scientific">Agaribacter flavus</name>
    <dbReference type="NCBI Taxonomy" id="1902781"/>
    <lineage>
        <taxon>Bacteria</taxon>
        <taxon>Pseudomonadati</taxon>
        <taxon>Pseudomonadota</taxon>
        <taxon>Gammaproteobacteria</taxon>
        <taxon>Alteromonadales</taxon>
        <taxon>Alteromonadaceae</taxon>
        <taxon>Agaribacter</taxon>
    </lineage>
</organism>
<dbReference type="CDD" id="cd06223">
    <property type="entry name" value="PRTases_typeI"/>
    <property type="match status" value="1"/>
</dbReference>
<dbReference type="InterPro" id="IPR000836">
    <property type="entry name" value="PRTase_dom"/>
</dbReference>
<sequence>MVKRLPLICQQIIGSLGTRQCYICDQESNELVCDYCLHDTDFAHFPVPGMDLLELEFISKRLLSINYNNLRAIAYHHGILASLINQLKFSQKPLVADILGTFFETYVLHRLSQLEALPEALMPMPISSWRFMQRQYNQSWLLAKAINRYHKIPIIQPVIRHRHTKQQSRLSREQRLANTNDAFSLREPIKVQHIGIVEDVITTGASMYNLCECIRSHTPDIKISVWCMAVTKVE</sequence>
<dbReference type="Proteomes" id="UP001595478">
    <property type="component" value="Unassembled WGS sequence"/>
</dbReference>
<dbReference type="InterPro" id="IPR029057">
    <property type="entry name" value="PRTase-like"/>
</dbReference>
<name>A0ABV7FVU9_9ALTE</name>
<comment type="caution">
    <text evidence="2">The sequence shown here is derived from an EMBL/GenBank/DDBJ whole genome shotgun (WGS) entry which is preliminary data.</text>
</comment>
<evidence type="ECO:0000256" key="1">
    <source>
        <dbReference type="ARBA" id="ARBA00008007"/>
    </source>
</evidence>
<gene>
    <name evidence="2" type="ORF">ACFOHL_13280</name>
</gene>
<dbReference type="Gene3D" id="3.40.50.2020">
    <property type="match status" value="1"/>
</dbReference>
<proteinExistence type="inferred from homology"/>
<dbReference type="PANTHER" id="PTHR47505:SF1">
    <property type="entry name" value="DNA UTILIZATION PROTEIN YHGH"/>
    <property type="match status" value="1"/>
</dbReference>
<accession>A0ABV7FVU9</accession>
<dbReference type="PANTHER" id="PTHR47505">
    <property type="entry name" value="DNA UTILIZATION PROTEIN YHGH"/>
    <property type="match status" value="1"/>
</dbReference>
<dbReference type="RefSeq" id="WP_376920719.1">
    <property type="nucleotide sequence ID" value="NZ_JBHRSW010000029.1"/>
</dbReference>
<dbReference type="SUPFAM" id="SSF53271">
    <property type="entry name" value="PRTase-like"/>
    <property type="match status" value="1"/>
</dbReference>